<dbReference type="Proteomes" id="UP001652625">
    <property type="component" value="Chromosome 01"/>
</dbReference>
<accession>A0ABM4B2V6</accession>
<protein>
    <submittedName>
        <fullName evidence="2">Uncharacterized protein LOC136074776</fullName>
    </submittedName>
</protein>
<sequence length="241" mass="27998">MVDNSKNQFPNCLGNAAIINDKKPEFFRAFAEWLNKRKNTKIPNFEKCTLSPQTSSALQRTLLCQVSLIEDLLEDNYKFILTARFQSDLLERRFGQYRQMSGGRFLVSLKDVIYSKKIIQRKSLIKEGIKIFDNDVNDVQDTQHARSLMDQIKERDYDCVILSDDLREVATYIAGFIAKKLIKKFKICCKLLCIQHCQQESNDYSYLNKLSRDGLTTPSLALLEYVCDSFAMLDHIFDVIY</sequence>
<dbReference type="GeneID" id="136074776"/>
<gene>
    <name evidence="2" type="primary">LOC136074776</name>
</gene>
<reference evidence="2" key="2">
    <citation type="submission" date="2025-08" db="UniProtKB">
        <authorList>
            <consortium name="RefSeq"/>
        </authorList>
    </citation>
    <scope>IDENTIFICATION</scope>
</reference>
<evidence type="ECO:0000313" key="1">
    <source>
        <dbReference type="Proteomes" id="UP001652625"/>
    </source>
</evidence>
<dbReference type="RefSeq" id="XP_065643145.1">
    <property type="nucleotide sequence ID" value="XM_065787073.1"/>
</dbReference>
<evidence type="ECO:0000313" key="2">
    <source>
        <dbReference type="RefSeq" id="XP_065643145.1"/>
    </source>
</evidence>
<name>A0ABM4B2V6_HYDVU</name>
<keyword evidence="1" id="KW-1185">Reference proteome</keyword>
<proteinExistence type="predicted"/>
<reference evidence="1" key="1">
    <citation type="submission" date="2025-05" db="UniProtKB">
        <authorList>
            <consortium name="RefSeq"/>
        </authorList>
    </citation>
    <scope>NUCLEOTIDE SEQUENCE [LARGE SCALE GENOMIC DNA]</scope>
</reference>
<organism evidence="1 2">
    <name type="scientific">Hydra vulgaris</name>
    <name type="common">Hydra</name>
    <name type="synonym">Hydra attenuata</name>
    <dbReference type="NCBI Taxonomy" id="6087"/>
    <lineage>
        <taxon>Eukaryota</taxon>
        <taxon>Metazoa</taxon>
        <taxon>Cnidaria</taxon>
        <taxon>Hydrozoa</taxon>
        <taxon>Hydroidolina</taxon>
        <taxon>Anthoathecata</taxon>
        <taxon>Aplanulata</taxon>
        <taxon>Hydridae</taxon>
        <taxon>Hydra</taxon>
    </lineage>
</organism>